<feature type="signal peptide" evidence="2">
    <location>
        <begin position="1"/>
        <end position="38"/>
    </location>
</feature>
<gene>
    <name evidence="3" type="ORF">BKK80_16350</name>
</gene>
<dbReference type="EMBL" id="CP017754">
    <property type="protein sequence ID" value="AOZ07213.1"/>
    <property type="molecule type" value="Genomic_DNA"/>
</dbReference>
<proteinExistence type="predicted"/>
<feature type="compositionally biased region" description="Polar residues" evidence="1">
    <location>
        <begin position="55"/>
        <end position="65"/>
    </location>
</feature>
<feature type="region of interest" description="Disordered" evidence="1">
    <location>
        <begin position="55"/>
        <end position="131"/>
    </location>
</feature>
<accession>A0ABN4TIX9</accession>
<dbReference type="Proteomes" id="UP000177515">
    <property type="component" value="Chromosome 1"/>
</dbReference>
<evidence type="ECO:0000313" key="3">
    <source>
        <dbReference type="EMBL" id="AOZ07213.1"/>
    </source>
</evidence>
<feature type="compositionally biased region" description="Basic and acidic residues" evidence="1">
    <location>
        <begin position="108"/>
        <end position="122"/>
    </location>
</feature>
<feature type="chain" id="PRO_5047280895" description="DUF2782 domain-containing protein" evidence="2">
    <location>
        <begin position="39"/>
        <end position="131"/>
    </location>
</feature>
<protein>
    <recommendedName>
        <fullName evidence="5">DUF2782 domain-containing protein</fullName>
    </recommendedName>
</protein>
<evidence type="ECO:0000313" key="4">
    <source>
        <dbReference type="Proteomes" id="UP000177515"/>
    </source>
</evidence>
<feature type="compositionally biased region" description="Basic and acidic residues" evidence="1">
    <location>
        <begin position="66"/>
        <end position="87"/>
    </location>
</feature>
<evidence type="ECO:0008006" key="5">
    <source>
        <dbReference type="Google" id="ProtNLM"/>
    </source>
</evidence>
<organism evidence="3 4">
    <name type="scientific">Cupriavidus malaysiensis</name>
    <dbReference type="NCBI Taxonomy" id="367825"/>
    <lineage>
        <taxon>Bacteria</taxon>
        <taxon>Pseudomonadati</taxon>
        <taxon>Pseudomonadota</taxon>
        <taxon>Betaproteobacteria</taxon>
        <taxon>Burkholderiales</taxon>
        <taxon>Burkholderiaceae</taxon>
        <taxon>Cupriavidus</taxon>
    </lineage>
</organism>
<keyword evidence="4" id="KW-1185">Reference proteome</keyword>
<evidence type="ECO:0000256" key="2">
    <source>
        <dbReference type="SAM" id="SignalP"/>
    </source>
</evidence>
<evidence type="ECO:0000256" key="1">
    <source>
        <dbReference type="SAM" id="MobiDB-lite"/>
    </source>
</evidence>
<sequence>MHSPTRMAAMPAARPTTGRALLLAAAVLALAAPAWVQAQGNALSQEELDQINNQPIAPQAKTQINRPREPSFQLDERDGTQVREYRNKGQATDIQVKSGFGTRYQMSKPEDSSPKIRDHEVNRVPSVNLQF</sequence>
<dbReference type="RefSeq" id="WP_071014606.1">
    <property type="nucleotide sequence ID" value="NZ_CP017754.1"/>
</dbReference>
<name>A0ABN4TIX9_9BURK</name>
<keyword evidence="2" id="KW-0732">Signal</keyword>
<reference evidence="3 4" key="1">
    <citation type="submission" date="2016-10" db="EMBL/GenBank/DDBJ databases">
        <title>Complete genome sequences of three Cupriavidus strains isolated from various Malaysian environments.</title>
        <authorList>
            <person name="Abdullah A.A.-A."/>
            <person name="Shafie N.A.H."/>
            <person name="Lau N.S."/>
        </authorList>
    </citation>
    <scope>NUCLEOTIDE SEQUENCE [LARGE SCALE GENOMIC DNA]</scope>
    <source>
        <strain evidence="3 4">USMAA1020</strain>
    </source>
</reference>